<feature type="chain" id="PRO_5015394460" description="Major facilitator superfamily (MFS) profile domain-containing protein" evidence="1">
    <location>
        <begin position="23"/>
        <end position="86"/>
    </location>
</feature>
<keyword evidence="3" id="KW-1185">Reference proteome</keyword>
<sequence>MGWHWFVHLAPIYLHCPLFVICEVLPIAKTSCPGIHICLIHSQLSSQGRLFAGVSLLLSSIHSLSSLLIDVMEGKAAKASSQGVTA</sequence>
<evidence type="ECO:0000313" key="3">
    <source>
        <dbReference type="Proteomes" id="UP000240883"/>
    </source>
</evidence>
<organism evidence="2 3">
    <name type="scientific">Corynespora cassiicola Philippines</name>
    <dbReference type="NCBI Taxonomy" id="1448308"/>
    <lineage>
        <taxon>Eukaryota</taxon>
        <taxon>Fungi</taxon>
        <taxon>Dikarya</taxon>
        <taxon>Ascomycota</taxon>
        <taxon>Pezizomycotina</taxon>
        <taxon>Dothideomycetes</taxon>
        <taxon>Pleosporomycetidae</taxon>
        <taxon>Pleosporales</taxon>
        <taxon>Corynesporascaceae</taxon>
        <taxon>Corynespora</taxon>
    </lineage>
</organism>
<proteinExistence type="predicted"/>
<gene>
    <name evidence="2" type="ORF">BS50DRAFT_375565</name>
</gene>
<feature type="signal peptide" evidence="1">
    <location>
        <begin position="1"/>
        <end position="22"/>
    </location>
</feature>
<evidence type="ECO:0000256" key="1">
    <source>
        <dbReference type="SAM" id="SignalP"/>
    </source>
</evidence>
<name>A0A2T2NN95_CORCC</name>
<dbReference type="AlphaFoldDB" id="A0A2T2NN95"/>
<protein>
    <recommendedName>
        <fullName evidence="4">Major facilitator superfamily (MFS) profile domain-containing protein</fullName>
    </recommendedName>
</protein>
<accession>A0A2T2NN95</accession>
<reference evidence="2 3" key="1">
    <citation type="journal article" date="2018" name="Front. Microbiol.">
        <title>Genome-Wide Analysis of Corynespora cassiicola Leaf Fall Disease Putative Effectors.</title>
        <authorList>
            <person name="Lopez D."/>
            <person name="Ribeiro S."/>
            <person name="Label P."/>
            <person name="Fumanal B."/>
            <person name="Venisse J.S."/>
            <person name="Kohler A."/>
            <person name="de Oliveira R.R."/>
            <person name="Labutti K."/>
            <person name="Lipzen A."/>
            <person name="Lail K."/>
            <person name="Bauer D."/>
            <person name="Ohm R.A."/>
            <person name="Barry K.W."/>
            <person name="Spatafora J."/>
            <person name="Grigoriev I.V."/>
            <person name="Martin F.M."/>
            <person name="Pujade-Renaud V."/>
        </authorList>
    </citation>
    <scope>NUCLEOTIDE SEQUENCE [LARGE SCALE GENOMIC DNA]</scope>
    <source>
        <strain evidence="2 3">Philippines</strain>
    </source>
</reference>
<keyword evidence="1" id="KW-0732">Signal</keyword>
<evidence type="ECO:0008006" key="4">
    <source>
        <dbReference type="Google" id="ProtNLM"/>
    </source>
</evidence>
<dbReference type="EMBL" id="KZ678135">
    <property type="protein sequence ID" value="PSN66839.1"/>
    <property type="molecule type" value="Genomic_DNA"/>
</dbReference>
<dbReference type="Proteomes" id="UP000240883">
    <property type="component" value="Unassembled WGS sequence"/>
</dbReference>
<evidence type="ECO:0000313" key="2">
    <source>
        <dbReference type="EMBL" id="PSN66839.1"/>
    </source>
</evidence>